<keyword evidence="4" id="KW-1185">Reference proteome</keyword>
<gene>
    <name evidence="3" type="ORF">KYE46_00590</name>
</gene>
<evidence type="ECO:0000313" key="3">
    <source>
        <dbReference type="EMBL" id="QXT39793.1"/>
    </source>
</evidence>
<name>A0A8F6TWM2_9RHOB</name>
<accession>A0A8F6TWM2</accession>
<protein>
    <submittedName>
        <fullName evidence="3">VacJ family lipoprotein</fullName>
    </submittedName>
</protein>
<dbReference type="RefSeq" id="WP_219002698.1">
    <property type="nucleotide sequence ID" value="NZ_CP079194.1"/>
</dbReference>
<organism evidence="3 4">
    <name type="scientific">Gymnodinialimonas ceratoperidinii</name>
    <dbReference type="NCBI Taxonomy" id="2856823"/>
    <lineage>
        <taxon>Bacteria</taxon>
        <taxon>Pseudomonadati</taxon>
        <taxon>Pseudomonadota</taxon>
        <taxon>Alphaproteobacteria</taxon>
        <taxon>Rhodobacterales</taxon>
        <taxon>Paracoccaceae</taxon>
        <taxon>Gymnodinialimonas</taxon>
    </lineage>
</organism>
<dbReference type="GO" id="GO:0120010">
    <property type="term" value="P:intermembrane phospholipid transfer"/>
    <property type="evidence" value="ECO:0007669"/>
    <property type="project" value="TreeGrafter"/>
</dbReference>
<dbReference type="Pfam" id="PF04333">
    <property type="entry name" value="MlaA"/>
    <property type="match status" value="1"/>
</dbReference>
<keyword evidence="3" id="KW-0449">Lipoprotein</keyword>
<dbReference type="PANTHER" id="PTHR30035">
    <property type="entry name" value="LIPOPROTEIN VACJ-RELATED"/>
    <property type="match status" value="1"/>
</dbReference>
<keyword evidence="2" id="KW-0732">Signal</keyword>
<comment type="similarity">
    <text evidence="1">Belongs to the MlaA family.</text>
</comment>
<dbReference type="PANTHER" id="PTHR30035:SF3">
    <property type="entry name" value="INTERMEMBRANE PHOSPHOLIPID TRANSPORT SYSTEM LIPOPROTEIN MLAA"/>
    <property type="match status" value="1"/>
</dbReference>
<dbReference type="KEGG" id="gce:KYE46_00590"/>
<evidence type="ECO:0000256" key="2">
    <source>
        <dbReference type="ARBA" id="ARBA00022729"/>
    </source>
</evidence>
<reference evidence="3 4" key="1">
    <citation type="submission" date="2021-07" db="EMBL/GenBank/DDBJ databases">
        <title>A novel Jannaschia species isolated from marine dinoflagellate Ceratoperidinium margalefii.</title>
        <authorList>
            <person name="Jiang Y."/>
            <person name="Li Z."/>
        </authorList>
    </citation>
    <scope>NUCLEOTIDE SEQUENCE [LARGE SCALE GENOMIC DNA]</scope>
    <source>
        <strain evidence="3 4">J12C1-MA-4</strain>
    </source>
</reference>
<evidence type="ECO:0000256" key="1">
    <source>
        <dbReference type="ARBA" id="ARBA00010634"/>
    </source>
</evidence>
<proteinExistence type="inferred from homology"/>
<dbReference type="EMBL" id="CP079194">
    <property type="protein sequence ID" value="QXT39793.1"/>
    <property type="molecule type" value="Genomic_DNA"/>
</dbReference>
<dbReference type="GO" id="GO:0016020">
    <property type="term" value="C:membrane"/>
    <property type="evidence" value="ECO:0007669"/>
    <property type="project" value="InterPro"/>
</dbReference>
<sequence>MHWFWGIDVRYLFSQFIGRGCAVALVLTIAACGPATLPPGDQIADADEARNRAAHETNLALDRALLGPASDAYGGGIPEPVRVGVSNFASNLNQPGYVLNNVLQFRLGDAAQNTLRFALNSTLGVAGLFDVASALGVHEETTDFGETLHVYGVGEGDYVVHPILGPSTTRDTVGMVVDFALNPLRHYVDTPESRYLTVTSVASGLNSRYEFDGTIDSVLYESADSYAQLRSLYLQQRRFELSGAEADYEDPYADADPAAAAAAVAADPNYDPYSDPYFDPYAQ</sequence>
<dbReference type="Proteomes" id="UP000825009">
    <property type="component" value="Chromosome"/>
</dbReference>
<dbReference type="AlphaFoldDB" id="A0A8F6TWM2"/>
<dbReference type="InterPro" id="IPR007428">
    <property type="entry name" value="MlaA"/>
</dbReference>
<evidence type="ECO:0000313" key="4">
    <source>
        <dbReference type="Proteomes" id="UP000825009"/>
    </source>
</evidence>